<comment type="caution">
    <text evidence="1">The sequence shown here is derived from an EMBL/GenBank/DDBJ whole genome shotgun (WGS) entry which is preliminary data.</text>
</comment>
<evidence type="ECO:0000313" key="2">
    <source>
        <dbReference type="Proteomes" id="UP001495910"/>
    </source>
</evidence>
<protein>
    <submittedName>
        <fullName evidence="1">Uncharacterized protein</fullName>
    </submittedName>
</protein>
<gene>
    <name evidence="1" type="ORF">V8G57_15760</name>
</gene>
<proteinExistence type="predicted"/>
<evidence type="ECO:0000313" key="1">
    <source>
        <dbReference type="EMBL" id="MEM4988850.1"/>
    </source>
</evidence>
<keyword evidence="2" id="KW-1185">Reference proteome</keyword>
<dbReference type="EMBL" id="JBANDC010000010">
    <property type="protein sequence ID" value="MEM4988850.1"/>
    <property type="molecule type" value="Genomic_DNA"/>
</dbReference>
<reference evidence="1 2" key="1">
    <citation type="submission" date="2024-02" db="EMBL/GenBank/DDBJ databases">
        <title>Draft genome sequence of Collimonas sp. strain H4R21, an effective mineral-weathering bacterial strain isolated from the beech rhizosphere.</title>
        <authorList>
            <person name="Morin E."/>
            <person name="Uroz S."/>
            <person name="Leveau J.H.J."/>
            <person name="Kumar R."/>
            <person name="Rey M.W."/>
            <person name="Pham J."/>
        </authorList>
    </citation>
    <scope>NUCLEOTIDE SEQUENCE [LARGE SCALE GENOMIC DNA]</scope>
    <source>
        <strain evidence="1 2">H4R21</strain>
    </source>
</reference>
<organism evidence="1 2">
    <name type="scientific">Collimonas rhizosphaerae</name>
    <dbReference type="NCBI Taxonomy" id="3126357"/>
    <lineage>
        <taxon>Bacteria</taxon>
        <taxon>Pseudomonadati</taxon>
        <taxon>Pseudomonadota</taxon>
        <taxon>Betaproteobacteria</taxon>
        <taxon>Burkholderiales</taxon>
        <taxon>Oxalobacteraceae</taxon>
        <taxon>Collimonas</taxon>
    </lineage>
</organism>
<name>A0ABU9PXZ9_9BURK</name>
<dbReference type="RefSeq" id="WP_342830182.1">
    <property type="nucleotide sequence ID" value="NZ_JBANDC010000010.1"/>
</dbReference>
<accession>A0ABU9PXZ9</accession>
<dbReference type="Proteomes" id="UP001495910">
    <property type="component" value="Unassembled WGS sequence"/>
</dbReference>
<sequence length="93" mass="10351">MNLERKWRNAATMNCGSPLNTNTRHRLIDALMRGESVIIDGTLLVNYEDPLGEKFIFGQNQFGYGTAAGETFDLRGCADAVAWAEKQLESPDK</sequence>